<dbReference type="InterPro" id="IPR015943">
    <property type="entry name" value="WD40/YVTN_repeat-like_dom_sf"/>
</dbReference>
<gene>
    <name evidence="1" type="ORF">CA13_62740</name>
</gene>
<comment type="caution">
    <text evidence="1">The sequence shown here is derived from an EMBL/GenBank/DDBJ whole genome shotgun (WGS) entry which is preliminary data.</text>
</comment>
<dbReference type="InterPro" id="IPR011044">
    <property type="entry name" value="Quino_amine_DH_bsu"/>
</dbReference>
<keyword evidence="2" id="KW-1185">Reference proteome</keyword>
<name>A0A5C5ZBU7_9BACT</name>
<proteinExistence type="predicted"/>
<dbReference type="RefSeq" id="WP_419194973.1">
    <property type="nucleotide sequence ID" value="NZ_SJPJ01000001.1"/>
</dbReference>
<sequence length="557" mass="62695">MSRTNRALRDVAVFLFATTCLIALAGGGLVWNAGRVRQKQALKTRVPNIDDSDIQSTGKLAVQLPGHSNQNVVNARMMPGESKLRWWWPTNSEFLYLLNLNGDKVAVDRVSVLTGEGTRIAELEQRWYDDGFGTEDRIYLLRTDTRGRYQLIADIYSISESRVVATRPLLNLPLHFGTRPPTALWNPNGSSVSLTMVQFSRNNEQSFRTYVIDLQTGLPITMPDSEPFLDNRRAFAFNNDGSRLFLIQNNRAASAEAENEGRSIVVLDMQSGESESIAIPTLPQMLPLAISDDAESVAFAFHSSVEIWNTRTGKKTAALPARTDDGSIGQALKVEFFAVGDFVAVADERTLSVYTTETGTRVSRFPDVPPNDQSQILPIFLGRNNGEIVVIGTSFEGLEYLSDPGLWMHRTAFNEKGTSEKSSPTTVPELPDAVVWGQVEWTPWMSSDNYDAEFKRQVANGKYPITLVGKNDGGENRFRGQFIDLPENLEFFAQHNTTEKFPRLPQFRNRKGQLRSSDNRVFGRQRHAYREIWRQWFVDQQGATRYNIVWTKAAVPK</sequence>
<dbReference type="Gene3D" id="2.130.10.10">
    <property type="entry name" value="YVTN repeat-like/Quinoprotein amine dehydrogenase"/>
    <property type="match status" value="1"/>
</dbReference>
<evidence type="ECO:0000313" key="2">
    <source>
        <dbReference type="Proteomes" id="UP000315010"/>
    </source>
</evidence>
<dbReference type="SUPFAM" id="SSF50969">
    <property type="entry name" value="YVTN repeat-like/Quinoprotein amine dehydrogenase"/>
    <property type="match status" value="1"/>
</dbReference>
<dbReference type="EMBL" id="SJPJ01000001">
    <property type="protein sequence ID" value="TWT84794.1"/>
    <property type="molecule type" value="Genomic_DNA"/>
</dbReference>
<reference evidence="1 2" key="1">
    <citation type="submission" date="2019-02" db="EMBL/GenBank/DDBJ databases">
        <title>Deep-cultivation of Planctomycetes and their phenomic and genomic characterization uncovers novel biology.</title>
        <authorList>
            <person name="Wiegand S."/>
            <person name="Jogler M."/>
            <person name="Boedeker C."/>
            <person name="Pinto D."/>
            <person name="Vollmers J."/>
            <person name="Rivas-Marin E."/>
            <person name="Kohn T."/>
            <person name="Peeters S.H."/>
            <person name="Heuer A."/>
            <person name="Rast P."/>
            <person name="Oberbeckmann S."/>
            <person name="Bunk B."/>
            <person name="Jeske O."/>
            <person name="Meyerdierks A."/>
            <person name="Storesund J.E."/>
            <person name="Kallscheuer N."/>
            <person name="Luecker S."/>
            <person name="Lage O.M."/>
            <person name="Pohl T."/>
            <person name="Merkel B.J."/>
            <person name="Hornburger P."/>
            <person name="Mueller R.-W."/>
            <person name="Bruemmer F."/>
            <person name="Labrenz M."/>
            <person name="Spormann A.M."/>
            <person name="Op Den Camp H."/>
            <person name="Overmann J."/>
            <person name="Amann R."/>
            <person name="Jetten M.S.M."/>
            <person name="Mascher T."/>
            <person name="Medema M.H."/>
            <person name="Devos D.P."/>
            <person name="Kaster A.-K."/>
            <person name="Ovreas L."/>
            <person name="Rohde M."/>
            <person name="Galperin M.Y."/>
            <person name="Jogler C."/>
        </authorList>
    </citation>
    <scope>NUCLEOTIDE SEQUENCE [LARGE SCALE GENOMIC DNA]</scope>
    <source>
        <strain evidence="1 2">CA13</strain>
    </source>
</reference>
<organism evidence="1 2">
    <name type="scientific">Novipirellula herctigrandis</name>
    <dbReference type="NCBI Taxonomy" id="2527986"/>
    <lineage>
        <taxon>Bacteria</taxon>
        <taxon>Pseudomonadati</taxon>
        <taxon>Planctomycetota</taxon>
        <taxon>Planctomycetia</taxon>
        <taxon>Pirellulales</taxon>
        <taxon>Pirellulaceae</taxon>
        <taxon>Novipirellula</taxon>
    </lineage>
</organism>
<dbReference type="AlphaFoldDB" id="A0A5C5ZBU7"/>
<evidence type="ECO:0000313" key="1">
    <source>
        <dbReference type="EMBL" id="TWT84794.1"/>
    </source>
</evidence>
<protein>
    <submittedName>
        <fullName evidence="1">Uncharacterized protein</fullName>
    </submittedName>
</protein>
<dbReference type="Proteomes" id="UP000315010">
    <property type="component" value="Unassembled WGS sequence"/>
</dbReference>
<accession>A0A5C5ZBU7</accession>